<protein>
    <submittedName>
        <fullName evidence="7">Ethanolamine permease</fullName>
    </submittedName>
</protein>
<evidence type="ECO:0000256" key="4">
    <source>
        <dbReference type="ARBA" id="ARBA00022989"/>
    </source>
</evidence>
<feature type="transmembrane region" description="Helical" evidence="6">
    <location>
        <begin position="20"/>
        <end position="40"/>
    </location>
</feature>
<dbReference type="PANTHER" id="PTHR42770">
    <property type="entry name" value="AMINO ACID TRANSPORTER-RELATED"/>
    <property type="match status" value="1"/>
</dbReference>
<keyword evidence="3 6" id="KW-0812">Transmembrane</keyword>
<feature type="transmembrane region" description="Helical" evidence="6">
    <location>
        <begin position="360"/>
        <end position="384"/>
    </location>
</feature>
<keyword evidence="4 6" id="KW-1133">Transmembrane helix</keyword>
<organism evidence="7 8">
    <name type="scientific">Massilia violaceinigra</name>
    <dbReference type="NCBI Taxonomy" id="2045208"/>
    <lineage>
        <taxon>Bacteria</taxon>
        <taxon>Pseudomonadati</taxon>
        <taxon>Pseudomonadota</taxon>
        <taxon>Betaproteobacteria</taxon>
        <taxon>Burkholderiales</taxon>
        <taxon>Oxalobacteraceae</taxon>
        <taxon>Telluria group</taxon>
        <taxon>Massilia</taxon>
    </lineage>
</organism>
<feature type="transmembrane region" description="Helical" evidence="6">
    <location>
        <begin position="282"/>
        <end position="305"/>
    </location>
</feature>
<proteinExistence type="predicted"/>
<dbReference type="Gene3D" id="1.20.1740.10">
    <property type="entry name" value="Amino acid/polyamine transporter I"/>
    <property type="match status" value="1"/>
</dbReference>
<dbReference type="InterPro" id="IPR050367">
    <property type="entry name" value="APC_superfamily"/>
</dbReference>
<dbReference type="EMBL" id="CP063361">
    <property type="protein sequence ID" value="UOD29017.1"/>
    <property type="molecule type" value="Genomic_DNA"/>
</dbReference>
<name>A0ABY4A3Q3_9BURK</name>
<evidence type="ECO:0000256" key="5">
    <source>
        <dbReference type="ARBA" id="ARBA00023136"/>
    </source>
</evidence>
<evidence type="ECO:0000313" key="8">
    <source>
        <dbReference type="Proteomes" id="UP000831532"/>
    </source>
</evidence>
<feature type="transmembrane region" description="Helical" evidence="6">
    <location>
        <begin position="156"/>
        <end position="178"/>
    </location>
</feature>
<reference evidence="7 8" key="1">
    <citation type="submission" date="2020-10" db="EMBL/GenBank/DDBJ databases">
        <title>Genome analysis of Massilia species.</title>
        <authorList>
            <person name="Jung D.-H."/>
        </authorList>
    </citation>
    <scope>NUCLEOTIDE SEQUENCE [LARGE SCALE GENOMIC DNA]</scope>
    <source>
        <strain evidence="8">sipir</strain>
    </source>
</reference>
<comment type="subcellular location">
    <subcellularLocation>
        <location evidence="1">Cell membrane</location>
        <topology evidence="1">Multi-pass membrane protein</topology>
    </subcellularLocation>
</comment>
<dbReference type="Proteomes" id="UP000831532">
    <property type="component" value="Chromosome"/>
</dbReference>
<keyword evidence="8" id="KW-1185">Reference proteome</keyword>
<dbReference type="InterPro" id="IPR004757">
    <property type="entry name" value="EtNH_permease"/>
</dbReference>
<dbReference type="PIRSF" id="PIRSF006060">
    <property type="entry name" value="AA_transporter"/>
    <property type="match status" value="1"/>
</dbReference>
<feature type="transmembrane region" description="Helical" evidence="6">
    <location>
        <begin position="232"/>
        <end position="252"/>
    </location>
</feature>
<keyword evidence="2" id="KW-1003">Cell membrane</keyword>
<dbReference type="PANTHER" id="PTHR42770:SF7">
    <property type="entry name" value="MEMBRANE PROTEIN"/>
    <property type="match status" value="1"/>
</dbReference>
<keyword evidence="5 6" id="KW-0472">Membrane</keyword>
<feature type="transmembrane region" description="Helical" evidence="6">
    <location>
        <begin position="129"/>
        <end position="149"/>
    </location>
</feature>
<accession>A0ABY4A3Q3</accession>
<sequence length="460" mass="48942">MNANTAGAPALKQALSTFQLWGIAVGLVISGEYFGWSYGWASAGTLGFAVTAIFIAAMYTTFIFSFTELTTSIPHAGGPFAYSKRAFGPVGGYIAGAATLIEFVFAPPAIALAIGAYLNVQFPALDPKLVAVGAYVIFMTMNIIGVQVAATLELMLALLAIFELLVFMGVVAPGFSLVNFTKGGWAGQDSFSMAAVPGMFAAIPFAIWFFLAIEGVAMAAEEARDPRRSIPIAYVSGILTLVVLALGVMLFAGGAGDWTRLANINDPLPQAMKMIVGGSSGWLHMLVWLGLFGLIASFHGIVFGYSRQIFALAREGYLPHYFAKIHPRFKTPHRAVLAGGVVGIAAIYSDELIKIGGQTLTANIVTMSVFGAITMYIVSMLALFKLRRSEPDMVRPFSAPLYPYFPLFALLGALVCLGTMVYYNFVMALVFAGLLLGGYAVFLMTAGRRAALAAPQVENA</sequence>
<evidence type="ECO:0000256" key="2">
    <source>
        <dbReference type="ARBA" id="ARBA00022475"/>
    </source>
</evidence>
<feature type="transmembrane region" description="Helical" evidence="6">
    <location>
        <begin position="46"/>
        <end position="69"/>
    </location>
</feature>
<dbReference type="Pfam" id="PF13520">
    <property type="entry name" value="AA_permease_2"/>
    <property type="match status" value="1"/>
</dbReference>
<evidence type="ECO:0000256" key="1">
    <source>
        <dbReference type="ARBA" id="ARBA00004651"/>
    </source>
</evidence>
<dbReference type="NCBIfam" id="TIGR00908">
    <property type="entry name" value="2A0305"/>
    <property type="match status" value="1"/>
</dbReference>
<feature type="transmembrane region" description="Helical" evidence="6">
    <location>
        <begin position="429"/>
        <end position="446"/>
    </location>
</feature>
<feature type="transmembrane region" description="Helical" evidence="6">
    <location>
        <begin position="331"/>
        <end position="348"/>
    </location>
</feature>
<feature type="transmembrane region" description="Helical" evidence="6">
    <location>
        <begin position="404"/>
        <end position="423"/>
    </location>
</feature>
<feature type="transmembrane region" description="Helical" evidence="6">
    <location>
        <begin position="90"/>
        <end position="117"/>
    </location>
</feature>
<evidence type="ECO:0000313" key="7">
    <source>
        <dbReference type="EMBL" id="UOD29017.1"/>
    </source>
</evidence>
<evidence type="ECO:0000256" key="3">
    <source>
        <dbReference type="ARBA" id="ARBA00022692"/>
    </source>
</evidence>
<dbReference type="InterPro" id="IPR002293">
    <property type="entry name" value="AA/rel_permease1"/>
</dbReference>
<gene>
    <name evidence="7" type="primary">eat</name>
    <name evidence="7" type="ORF">INH39_26875</name>
</gene>
<evidence type="ECO:0000256" key="6">
    <source>
        <dbReference type="SAM" id="Phobius"/>
    </source>
</evidence>
<dbReference type="RefSeq" id="WP_243490214.1">
    <property type="nucleotide sequence ID" value="NZ_CP063361.1"/>
</dbReference>
<feature type="transmembrane region" description="Helical" evidence="6">
    <location>
        <begin position="198"/>
        <end position="220"/>
    </location>
</feature>